<dbReference type="PATRIC" id="fig|1603606.3.peg.2428"/>
<comment type="pathway">
    <text evidence="3 10">Carbohydrate metabolism; galactose metabolism.</text>
</comment>
<evidence type="ECO:0000256" key="9">
    <source>
        <dbReference type="ARBA" id="ARBA00023277"/>
    </source>
</evidence>
<dbReference type="OrthoDB" id="9801785at2"/>
<evidence type="ECO:0000256" key="3">
    <source>
        <dbReference type="ARBA" id="ARBA00004947"/>
    </source>
</evidence>
<dbReference type="PANTHER" id="PTHR43725:SF53">
    <property type="entry name" value="UDP-ARABINOSE 4-EPIMERASE 1"/>
    <property type="match status" value="1"/>
</dbReference>
<name>A0A0M5INV7_9BACT</name>
<organism evidence="12 13">
    <name type="scientific">Desulfuromonas soudanensis</name>
    <dbReference type="NCBI Taxonomy" id="1603606"/>
    <lineage>
        <taxon>Bacteria</taxon>
        <taxon>Pseudomonadati</taxon>
        <taxon>Thermodesulfobacteriota</taxon>
        <taxon>Desulfuromonadia</taxon>
        <taxon>Desulfuromonadales</taxon>
        <taxon>Desulfuromonadaceae</taxon>
        <taxon>Desulfuromonas</taxon>
    </lineage>
</organism>
<dbReference type="EMBL" id="CP010802">
    <property type="protein sequence ID" value="ALC17011.1"/>
    <property type="molecule type" value="Genomic_DNA"/>
</dbReference>
<dbReference type="Proteomes" id="UP000057158">
    <property type="component" value="Chromosome"/>
</dbReference>
<protein>
    <recommendedName>
        <fullName evidence="6 10">UDP-glucose 4-epimerase</fullName>
        <ecNumber evidence="5 10">5.1.3.2</ecNumber>
    </recommendedName>
</protein>
<evidence type="ECO:0000256" key="8">
    <source>
        <dbReference type="ARBA" id="ARBA00023235"/>
    </source>
</evidence>
<dbReference type="GO" id="GO:0003978">
    <property type="term" value="F:UDP-glucose 4-epimerase activity"/>
    <property type="evidence" value="ECO:0007669"/>
    <property type="project" value="UniProtKB-UniRule"/>
</dbReference>
<proteinExistence type="inferred from homology"/>
<comment type="catalytic activity">
    <reaction evidence="1 10">
        <text>UDP-alpha-D-glucose = UDP-alpha-D-galactose</text>
        <dbReference type="Rhea" id="RHEA:22168"/>
        <dbReference type="ChEBI" id="CHEBI:58885"/>
        <dbReference type="ChEBI" id="CHEBI:66914"/>
        <dbReference type="EC" id="5.1.3.2"/>
    </reaction>
</comment>
<evidence type="ECO:0000256" key="4">
    <source>
        <dbReference type="ARBA" id="ARBA00007637"/>
    </source>
</evidence>
<evidence type="ECO:0000256" key="2">
    <source>
        <dbReference type="ARBA" id="ARBA00001911"/>
    </source>
</evidence>
<dbReference type="InterPro" id="IPR005886">
    <property type="entry name" value="UDP_G4E"/>
</dbReference>
<gene>
    <name evidence="12" type="primary">galE</name>
    <name evidence="12" type="ORF">DSOUD_2247</name>
</gene>
<dbReference type="Pfam" id="PF01370">
    <property type="entry name" value="Epimerase"/>
    <property type="match status" value="1"/>
</dbReference>
<reference evidence="12 13" key="1">
    <citation type="submission" date="2015-07" db="EMBL/GenBank/DDBJ databases">
        <title>Isolation and Genomic Characterization of a Novel Halophilic Metal-Reducing Deltaproteobacterium from the Deep Subsurface.</title>
        <authorList>
            <person name="Badalamenti J.P."/>
            <person name="Summers Z.M."/>
            <person name="Gralnick J.A."/>
            <person name="Bond D.R."/>
        </authorList>
    </citation>
    <scope>NUCLEOTIDE SEQUENCE [LARGE SCALE GENOMIC DNA]</scope>
    <source>
        <strain evidence="12 13">WTL</strain>
    </source>
</reference>
<dbReference type="CDD" id="cd05247">
    <property type="entry name" value="UDP_G4E_1_SDR_e"/>
    <property type="match status" value="1"/>
</dbReference>
<evidence type="ECO:0000256" key="5">
    <source>
        <dbReference type="ARBA" id="ARBA00013189"/>
    </source>
</evidence>
<evidence type="ECO:0000256" key="7">
    <source>
        <dbReference type="ARBA" id="ARBA00023027"/>
    </source>
</evidence>
<accession>A0A0M5INV7</accession>
<dbReference type="RefSeq" id="WP_053551058.1">
    <property type="nucleotide sequence ID" value="NZ_CP010802.1"/>
</dbReference>
<dbReference type="PANTHER" id="PTHR43725">
    <property type="entry name" value="UDP-GLUCOSE 4-EPIMERASE"/>
    <property type="match status" value="1"/>
</dbReference>
<keyword evidence="7 10" id="KW-0520">NAD</keyword>
<dbReference type="EC" id="5.1.3.2" evidence="5 10"/>
<comment type="subunit">
    <text evidence="10">Homodimer.</text>
</comment>
<evidence type="ECO:0000313" key="12">
    <source>
        <dbReference type="EMBL" id="ALC17011.1"/>
    </source>
</evidence>
<dbReference type="UniPathway" id="UPA00214"/>
<dbReference type="SUPFAM" id="SSF51735">
    <property type="entry name" value="NAD(P)-binding Rossmann-fold domains"/>
    <property type="match status" value="1"/>
</dbReference>
<keyword evidence="13" id="KW-1185">Reference proteome</keyword>
<evidence type="ECO:0000256" key="10">
    <source>
        <dbReference type="RuleBase" id="RU366046"/>
    </source>
</evidence>
<dbReference type="InterPro" id="IPR036291">
    <property type="entry name" value="NAD(P)-bd_dom_sf"/>
</dbReference>
<sequence length="338" mass="36045">MNRLKGKRILVTGGAGYIGSHVVKALGEAGCQILVYDNLSTGNRWAVLHGELVVGDLSDRTALTRAVVGFAPEAVIHFAAHIEVGESVRDPLKYYRNNTANALGLLEVLRGAGVGSLIFSSTAAVYGIPESIPVKEDAPLSPINPYGASKAMTERILADLACGDGAFRYVALRYFNVAGADPSSRIGQDYKNPTHLITRALKTAAGVYPRLEVFGTDYPTPDGTCIRDYIHVDDLASAHLAALGHLLGGGDSSVFNCGYGHGSSVREVIAVVRRVTGVDIPVVEGARREGDPPALVADSSRISAALGWTPRHDDLEYIVRTAWDWERALASRAVDSRP</sequence>
<dbReference type="NCBIfam" id="TIGR01179">
    <property type="entry name" value="galE"/>
    <property type="match status" value="1"/>
</dbReference>
<evidence type="ECO:0000313" key="13">
    <source>
        <dbReference type="Proteomes" id="UP000057158"/>
    </source>
</evidence>
<dbReference type="GO" id="GO:0033499">
    <property type="term" value="P:galactose catabolic process via UDP-galactose, Leloir pathway"/>
    <property type="evidence" value="ECO:0007669"/>
    <property type="project" value="TreeGrafter"/>
</dbReference>
<dbReference type="Gene3D" id="3.90.25.10">
    <property type="entry name" value="UDP-galactose 4-epimerase, domain 1"/>
    <property type="match status" value="1"/>
</dbReference>
<feature type="domain" description="NAD-dependent epimerase/dehydratase" evidence="11">
    <location>
        <begin position="9"/>
        <end position="258"/>
    </location>
</feature>
<dbReference type="InterPro" id="IPR001509">
    <property type="entry name" value="Epimerase_deHydtase"/>
</dbReference>
<dbReference type="Gene3D" id="3.40.50.720">
    <property type="entry name" value="NAD(P)-binding Rossmann-like Domain"/>
    <property type="match status" value="1"/>
</dbReference>
<evidence type="ECO:0000256" key="1">
    <source>
        <dbReference type="ARBA" id="ARBA00000083"/>
    </source>
</evidence>
<keyword evidence="8 10" id="KW-0413">Isomerase</keyword>
<evidence type="ECO:0000259" key="11">
    <source>
        <dbReference type="Pfam" id="PF01370"/>
    </source>
</evidence>
<dbReference type="KEGG" id="des:DSOUD_2247"/>
<evidence type="ECO:0000256" key="6">
    <source>
        <dbReference type="ARBA" id="ARBA00018569"/>
    </source>
</evidence>
<keyword evidence="9 10" id="KW-0119">Carbohydrate metabolism</keyword>
<dbReference type="STRING" id="1603606.DSOUD_2247"/>
<comment type="similarity">
    <text evidence="4 10">Belongs to the NAD(P)-dependent epimerase/dehydratase family.</text>
</comment>
<dbReference type="AlphaFoldDB" id="A0A0M5INV7"/>
<comment type="cofactor">
    <cofactor evidence="2 10">
        <name>NAD(+)</name>
        <dbReference type="ChEBI" id="CHEBI:57540"/>
    </cofactor>
</comment>